<dbReference type="Gene3D" id="2.120.10.30">
    <property type="entry name" value="TolB, C-terminal domain"/>
    <property type="match status" value="1"/>
</dbReference>
<dbReference type="EMBL" id="BEYU01000049">
    <property type="protein sequence ID" value="GBG28879.1"/>
    <property type="molecule type" value="Genomic_DNA"/>
</dbReference>
<dbReference type="GO" id="GO:0004598">
    <property type="term" value="F:peptidylamidoglycolate lyase activity"/>
    <property type="evidence" value="ECO:0007669"/>
    <property type="project" value="UniProtKB-EC"/>
</dbReference>
<keyword evidence="4" id="KW-0677">Repeat</keyword>
<dbReference type="InterPro" id="IPR011042">
    <property type="entry name" value="6-blade_b-propeller_TolB-like"/>
</dbReference>
<dbReference type="SUPFAM" id="SSF63829">
    <property type="entry name" value="Calcium-dependent phosphotriesterase"/>
    <property type="match status" value="1"/>
</dbReference>
<keyword evidence="14" id="KW-0560">Oxidoreductase</keyword>
<dbReference type="EC" id="4.3.2.5" evidence="1"/>
<feature type="binding site" evidence="9">
    <location>
        <position position="593"/>
    </location>
    <ligand>
        <name>Zn(2+)</name>
        <dbReference type="ChEBI" id="CHEBI:29105"/>
        <note>catalytic</note>
    </ligand>
</feature>
<dbReference type="Proteomes" id="UP000241890">
    <property type="component" value="Unassembled WGS sequence"/>
</dbReference>
<dbReference type="InterPro" id="IPR001258">
    <property type="entry name" value="NHL_repeat"/>
</dbReference>
<feature type="binding site" evidence="9">
    <location>
        <position position="695"/>
    </location>
    <ligand>
        <name>Zn(2+)</name>
        <dbReference type="ChEBI" id="CHEBI:29105"/>
        <note>catalytic</note>
    </ligand>
</feature>
<dbReference type="Pfam" id="PF01436">
    <property type="entry name" value="NHL"/>
    <property type="match status" value="1"/>
</dbReference>
<keyword evidence="2 9" id="KW-0479">Metal-binding</keyword>
<keyword evidence="5" id="KW-1015">Disulfide bond</keyword>
<dbReference type="PANTHER" id="PTHR10680">
    <property type="entry name" value="PEPTIDYL-GLYCINE ALPHA-AMIDATING MONOOXYGENASE"/>
    <property type="match status" value="1"/>
</dbReference>
<evidence type="ECO:0000256" key="12">
    <source>
        <dbReference type="SAM" id="Phobius"/>
    </source>
</evidence>
<dbReference type="Pfam" id="PF03712">
    <property type="entry name" value="Cu2_monoox_C"/>
    <property type="match status" value="1"/>
</dbReference>
<keyword evidence="12" id="KW-1133">Transmembrane helix</keyword>
<dbReference type="InterPro" id="IPR008977">
    <property type="entry name" value="PHM/PNGase_F_dom_sf"/>
</dbReference>
<keyword evidence="3" id="KW-0732">Signal</keyword>
<keyword evidence="15" id="KW-1185">Reference proteome</keyword>
<feature type="repeat" description="NHL" evidence="10">
    <location>
        <begin position="683"/>
        <end position="722"/>
    </location>
</feature>
<feature type="binding site" evidence="9">
    <location>
        <position position="595"/>
    </location>
    <ligand>
        <name>Ca(2+)</name>
        <dbReference type="ChEBI" id="CHEBI:29108"/>
        <note>structural</note>
    </ligand>
</feature>
<dbReference type="InParanoid" id="A0A2R5GEY0"/>
<evidence type="ECO:0000256" key="4">
    <source>
        <dbReference type="ARBA" id="ARBA00022737"/>
    </source>
</evidence>
<feature type="region of interest" description="Disordered" evidence="11">
    <location>
        <begin position="173"/>
        <end position="193"/>
    </location>
</feature>
<dbReference type="PROSITE" id="PS51125">
    <property type="entry name" value="NHL"/>
    <property type="match status" value="2"/>
</dbReference>
<sequence length="830" mass="91950">MPTPRDEEAATQRGSWAAAAHLARAEDEDTAQLLWPEEQRRGPRDGPTSGAWHGRGGASAARGDGYVRAQDAAIDDEPYAGLNVELPALGMRDGRKEESQPRILHRDYDPEEIDELRDDCGDDHDHDHDDDEEDILTSDLRAKKFSLFRRCGLVVFALALGMVILVLRPGGSGGDDDGLSPVPKLDSDSESDDGAQRFFYDIVSDPISRPMEGTNEVIFGPFKVEENLFAESFTPLVDMDKVHHMIVYKSMTATAESPKQNLFWSIVTGKQNPQAMVVYAWARTGQETPLTFRAVSGSGAYLGPGTDAPYLYFDVHYELSADAVQDRENTKAGIRMVVKRLSPNVVSQWQDCQESVNLCPTEQGLGVSLVHNSSFELPPRRNDVDVAAMCAVTQDGILYAYRNHGHDEGRQWVTELFRDGTYVGKIVDRSVSDPQIFYEFPEGGIPVREGDVLKLHCHFQTSSATWVTTPGPSLKRHQEMCNQYLMYYPHYPSGNEKPGICAQRGSLKSFSPATYVEAPFDVDAQNELPMASSLGEVTAMAVSPDGRTVYMLARRSNSFFSDDVIPEDTIFVMQRTSGHVLRSFGNNLFVTPHGLFCDDMGKLWVTDTHLHLVFELDAKTGEVLQTIGTRGQSDVNESSFNAPTDVAVDSERGEVFVADGYGHSRVAVFNYSSGMFLRSWGETTGSEQGEFRVVHSVAFDASRDWVYVADRDNCRVQIFTRLGKLVKIWPSAGYCRKVEHPDMENAFAGHLSAVAYSQRLDLVFALEAHAVVLRRPLTDEIVATIDAGSQGRQMQWPHDIDVGLNAVKPSIYVAELTGNRTTRFSVGDGL</sequence>
<dbReference type="GO" id="GO:0016020">
    <property type="term" value="C:membrane"/>
    <property type="evidence" value="ECO:0007669"/>
    <property type="project" value="InterPro"/>
</dbReference>
<evidence type="ECO:0000256" key="7">
    <source>
        <dbReference type="ARBA" id="ARBA00023239"/>
    </source>
</evidence>
<dbReference type="InterPro" id="IPR014784">
    <property type="entry name" value="Cu2_ascorb_mOase-like_C"/>
</dbReference>
<accession>A0A2R5GEY0</accession>
<name>A0A2R5GEY0_9STRA</name>
<gene>
    <name evidence="14" type="ORF">FCC1311_051002</name>
</gene>
<evidence type="ECO:0000259" key="13">
    <source>
        <dbReference type="Pfam" id="PF03712"/>
    </source>
</evidence>
<evidence type="ECO:0000313" key="15">
    <source>
        <dbReference type="Proteomes" id="UP000241890"/>
    </source>
</evidence>
<comment type="cofactor">
    <cofactor evidence="9">
        <name>Zn(2+)</name>
        <dbReference type="ChEBI" id="CHEBI:29105"/>
    </cofactor>
    <text evidence="9">Binds one Zn(2+) ion per subunit.</text>
</comment>
<dbReference type="SUPFAM" id="SSF49742">
    <property type="entry name" value="PHM/PNGase F"/>
    <property type="match status" value="2"/>
</dbReference>
<keyword evidence="7" id="KW-0456">Lyase</keyword>
<evidence type="ECO:0000256" key="10">
    <source>
        <dbReference type="PROSITE-ProRule" id="PRU00504"/>
    </source>
</evidence>
<organism evidence="14 15">
    <name type="scientific">Hondaea fermentalgiana</name>
    <dbReference type="NCBI Taxonomy" id="2315210"/>
    <lineage>
        <taxon>Eukaryota</taxon>
        <taxon>Sar</taxon>
        <taxon>Stramenopiles</taxon>
        <taxon>Bigyra</taxon>
        <taxon>Labyrinthulomycetes</taxon>
        <taxon>Thraustochytrida</taxon>
        <taxon>Thraustochytriidae</taxon>
        <taxon>Hondaea</taxon>
    </lineage>
</organism>
<keyword evidence="12" id="KW-0472">Membrane</keyword>
<dbReference type="GO" id="GO:0005507">
    <property type="term" value="F:copper ion binding"/>
    <property type="evidence" value="ECO:0007669"/>
    <property type="project" value="InterPro"/>
</dbReference>
<evidence type="ECO:0000256" key="9">
    <source>
        <dbReference type="PIRSR" id="PIRSR600720-2"/>
    </source>
</evidence>
<proteinExistence type="predicted"/>
<protein>
    <recommendedName>
        <fullName evidence="1">peptidylamidoglycolate lyase</fullName>
        <ecNumber evidence="1">4.3.2.5</ecNumber>
    </recommendedName>
</protein>
<feature type="binding site" evidence="8">
    <location>
        <position position="711"/>
    </location>
    <ligand>
        <name>a protein</name>
        <dbReference type="ChEBI" id="CHEBI:16541"/>
    </ligand>
    <ligandPart>
        <name>C-terminal Xaa-(2S)-2-hydroxyglycine residue</name>
        <dbReference type="ChEBI" id="CHEBI:142768"/>
    </ligandPart>
</feature>
<evidence type="ECO:0000256" key="2">
    <source>
        <dbReference type="ARBA" id="ARBA00022723"/>
    </source>
</evidence>
<keyword evidence="9" id="KW-0106">Calcium</keyword>
<evidence type="ECO:0000256" key="11">
    <source>
        <dbReference type="SAM" id="MobiDB-lite"/>
    </source>
</evidence>
<dbReference type="InterPro" id="IPR024548">
    <property type="entry name" value="Cu2_monoox_C"/>
</dbReference>
<evidence type="ECO:0000256" key="5">
    <source>
        <dbReference type="ARBA" id="ARBA00023157"/>
    </source>
</evidence>
<feature type="repeat" description="NHL" evidence="10">
    <location>
        <begin position="640"/>
        <end position="672"/>
    </location>
</feature>
<keyword evidence="9" id="KW-0862">Zinc</keyword>
<evidence type="ECO:0000256" key="1">
    <source>
        <dbReference type="ARBA" id="ARBA00012343"/>
    </source>
</evidence>
<dbReference type="GO" id="GO:0006518">
    <property type="term" value="P:peptide metabolic process"/>
    <property type="evidence" value="ECO:0007669"/>
    <property type="project" value="InterPro"/>
</dbReference>
<feature type="domain" description="Copper type II ascorbate-dependent monooxygenase C-terminal" evidence="13">
    <location>
        <begin position="371"/>
        <end position="491"/>
    </location>
</feature>
<dbReference type="InterPro" id="IPR000720">
    <property type="entry name" value="PHM/PAL"/>
</dbReference>
<dbReference type="InterPro" id="IPR036939">
    <property type="entry name" value="Cu2_ascorb_mOase_N_sf"/>
</dbReference>
<dbReference type="OrthoDB" id="342730at2759"/>
<dbReference type="AlphaFoldDB" id="A0A2R5GEY0"/>
<feature type="compositionally biased region" description="Basic and acidic residues" evidence="11">
    <location>
        <begin position="1"/>
        <end position="10"/>
    </location>
</feature>
<evidence type="ECO:0000313" key="14">
    <source>
        <dbReference type="EMBL" id="GBG28879.1"/>
    </source>
</evidence>
<reference evidence="14 15" key="1">
    <citation type="submission" date="2017-12" db="EMBL/GenBank/DDBJ databases">
        <title>Sequencing, de novo assembly and annotation of complete genome of a new Thraustochytrid species, strain FCC1311.</title>
        <authorList>
            <person name="Sedici K."/>
            <person name="Godart F."/>
            <person name="Aiese Cigliano R."/>
            <person name="Sanseverino W."/>
            <person name="Barakat M."/>
            <person name="Ortet P."/>
            <person name="Marechal E."/>
            <person name="Cagnac O."/>
            <person name="Amato A."/>
        </authorList>
    </citation>
    <scope>NUCLEOTIDE SEQUENCE [LARGE SCALE GENOMIC DNA]</scope>
</reference>
<feature type="transmembrane region" description="Helical" evidence="12">
    <location>
        <begin position="147"/>
        <end position="167"/>
    </location>
</feature>
<evidence type="ECO:0000256" key="6">
    <source>
        <dbReference type="ARBA" id="ARBA00023180"/>
    </source>
</evidence>
<dbReference type="PRINTS" id="PR00790">
    <property type="entry name" value="PAMONOXGNASE"/>
</dbReference>
<comment type="caution">
    <text evidence="14">The sequence shown here is derived from an EMBL/GenBank/DDBJ whole genome shotgun (WGS) entry which is preliminary data.</text>
</comment>
<keyword evidence="6" id="KW-0325">Glycoprotein</keyword>
<dbReference type="Gene3D" id="2.60.120.310">
    <property type="entry name" value="Copper type II, ascorbate-dependent monooxygenase, N-terminal domain"/>
    <property type="match status" value="1"/>
</dbReference>
<dbReference type="GO" id="GO:0016715">
    <property type="term" value="F:oxidoreductase activity, acting on paired donors, with incorporation or reduction of molecular oxygen, reduced ascorbate as one donor, and incorporation of one atom of oxygen"/>
    <property type="evidence" value="ECO:0007669"/>
    <property type="project" value="InterPro"/>
</dbReference>
<feature type="binding site" evidence="8">
    <location>
        <position position="661"/>
    </location>
    <ligand>
        <name>a protein</name>
        <dbReference type="ChEBI" id="CHEBI:16541"/>
    </ligand>
    <ligandPart>
        <name>C-terminal Xaa-(2S)-2-hydroxyglycine residue</name>
        <dbReference type="ChEBI" id="CHEBI:142768"/>
    </ligandPart>
</feature>
<dbReference type="Gene3D" id="2.60.120.230">
    <property type="match status" value="1"/>
</dbReference>
<evidence type="ECO:0000256" key="3">
    <source>
        <dbReference type="ARBA" id="ARBA00022729"/>
    </source>
</evidence>
<keyword evidence="12" id="KW-0812">Transmembrane</keyword>
<evidence type="ECO:0000256" key="8">
    <source>
        <dbReference type="PIRSR" id="PIRSR600720-1"/>
    </source>
</evidence>
<feature type="region of interest" description="Disordered" evidence="11">
    <location>
        <begin position="1"/>
        <end position="63"/>
    </location>
</feature>
<keyword evidence="14" id="KW-0503">Monooxygenase</keyword>